<proteinExistence type="predicted"/>
<gene>
    <name evidence="3" type="ORF">GCM10023167_20790</name>
</gene>
<dbReference type="RefSeq" id="WP_247423037.1">
    <property type="nucleotide sequence ID" value="NZ_BAABGL010000015.1"/>
</dbReference>
<sequence>MDRTPDDRTAGDRTAEGGDIEIRGPETTEDIGFPVGPDRISGTVWHPVGAPRGVIMIHPATATPRRYYRAFASCIAASGIIAMAYDYRGTGESGDPRDHPGMRMRDWMSEDVPAAAAWCRERFPDLPHAAVGHSIGGHAMVLGHGLESVSRFAVVSAHVAATQRIAKRRERLRVGALLTVVGPVLCRTLGYMPGRRLGLGEDIPAGAMLEWGRWTRLPGYFYDDPTMHARERAGAVEAEVLAIGADDDLWASPDQMDALLAPLHRASVERRTYAPAELGVPRLGHHGLLRRGTGEAIWPDLIDWLSRDF</sequence>
<organism evidence="3 4">
    <name type="scientific">Brevibacterium pityocampae</name>
    <dbReference type="NCBI Taxonomy" id="506594"/>
    <lineage>
        <taxon>Bacteria</taxon>
        <taxon>Bacillati</taxon>
        <taxon>Actinomycetota</taxon>
        <taxon>Actinomycetes</taxon>
        <taxon>Micrococcales</taxon>
        <taxon>Brevibacteriaceae</taxon>
        <taxon>Brevibacterium</taxon>
    </lineage>
</organism>
<keyword evidence="3" id="KW-0378">Hydrolase</keyword>
<feature type="domain" description="Serine aminopeptidase S33" evidence="2">
    <location>
        <begin position="51"/>
        <end position="142"/>
    </location>
</feature>
<reference evidence="4" key="1">
    <citation type="journal article" date="2019" name="Int. J. Syst. Evol. Microbiol.">
        <title>The Global Catalogue of Microorganisms (GCM) 10K type strain sequencing project: providing services to taxonomists for standard genome sequencing and annotation.</title>
        <authorList>
            <consortium name="The Broad Institute Genomics Platform"/>
            <consortium name="The Broad Institute Genome Sequencing Center for Infectious Disease"/>
            <person name="Wu L."/>
            <person name="Ma J."/>
        </authorList>
    </citation>
    <scope>NUCLEOTIDE SEQUENCE [LARGE SCALE GENOMIC DNA]</scope>
    <source>
        <strain evidence="4">JCM 17808</strain>
    </source>
</reference>
<dbReference type="Gene3D" id="3.40.50.1820">
    <property type="entry name" value="alpha/beta hydrolase"/>
    <property type="match status" value="1"/>
</dbReference>
<evidence type="ECO:0000313" key="3">
    <source>
        <dbReference type="EMBL" id="GAA4392513.1"/>
    </source>
</evidence>
<dbReference type="GO" id="GO:0016787">
    <property type="term" value="F:hydrolase activity"/>
    <property type="evidence" value="ECO:0007669"/>
    <property type="project" value="UniProtKB-KW"/>
</dbReference>
<dbReference type="Proteomes" id="UP001500642">
    <property type="component" value="Unassembled WGS sequence"/>
</dbReference>
<accession>A0ABP8JLQ2</accession>
<keyword evidence="4" id="KW-1185">Reference proteome</keyword>
<dbReference type="EMBL" id="BAABGL010000015">
    <property type="protein sequence ID" value="GAA4392513.1"/>
    <property type="molecule type" value="Genomic_DNA"/>
</dbReference>
<evidence type="ECO:0000259" key="2">
    <source>
        <dbReference type="Pfam" id="PF12146"/>
    </source>
</evidence>
<feature type="region of interest" description="Disordered" evidence="1">
    <location>
        <begin position="1"/>
        <end position="38"/>
    </location>
</feature>
<dbReference type="InterPro" id="IPR029058">
    <property type="entry name" value="AB_hydrolase_fold"/>
</dbReference>
<comment type="caution">
    <text evidence="3">The sequence shown here is derived from an EMBL/GenBank/DDBJ whole genome shotgun (WGS) entry which is preliminary data.</text>
</comment>
<feature type="compositionally biased region" description="Basic and acidic residues" evidence="1">
    <location>
        <begin position="1"/>
        <end position="26"/>
    </location>
</feature>
<evidence type="ECO:0000313" key="4">
    <source>
        <dbReference type="Proteomes" id="UP001500642"/>
    </source>
</evidence>
<evidence type="ECO:0000256" key="1">
    <source>
        <dbReference type="SAM" id="MobiDB-lite"/>
    </source>
</evidence>
<dbReference type="Pfam" id="PF12146">
    <property type="entry name" value="Hydrolase_4"/>
    <property type="match status" value="1"/>
</dbReference>
<name>A0ABP8JLQ2_9MICO</name>
<dbReference type="InterPro" id="IPR022742">
    <property type="entry name" value="Hydrolase_4"/>
</dbReference>
<dbReference type="SUPFAM" id="SSF53474">
    <property type="entry name" value="alpha/beta-Hydrolases"/>
    <property type="match status" value="1"/>
</dbReference>
<dbReference type="InterPro" id="IPR017208">
    <property type="entry name" value="UCP037442_abhydr"/>
</dbReference>
<dbReference type="PIRSF" id="PIRSF037442">
    <property type="entry name" value="UCP037442_abhydr"/>
    <property type="match status" value="1"/>
</dbReference>
<protein>
    <submittedName>
        <fullName evidence="3">Alpha/beta fold hydrolase</fullName>
    </submittedName>
</protein>